<protein>
    <submittedName>
        <fullName evidence="2">Glycosyltransferase</fullName>
    </submittedName>
</protein>
<evidence type="ECO:0000259" key="1">
    <source>
        <dbReference type="Pfam" id="PF00534"/>
    </source>
</evidence>
<sequence length="441" mass="48992">MKHAANKSAAALSKCKTSSRPRILLLAYSISPTRGSEYSVGWNHVKHLSEFCDLTVLYGLAGPHMGDLEEIEDYLRINGEMKNVNFVPIRPNGLARFLNAPNRAGFLVYSFYLAYRIWHLQAAQVARARINSDRIDLIHYLCPIGYREPSFLWKLDKPFIWGPIGGLTPTRHLKGAPRPWKALAKVKLKNLVNRINLAVAHRVSRALASADTVIAATSENQKILQERFGVTPILMSENAISEKSIASKALHICVKKEPVRLIWIGSLDWRKSPDLLLDAMNAVGISDWTLDIVGTGALRSHVEAQANELGLVRQVTFHGNIPRTKVQELLHRADLHLITSMGEGTPTTIWEAMAAGVPTLTLDHCGMHDVVCGNCGVRIALTDYVGTRDRIANTIVGLINDRSALLRLTEGVVTCRSQHLWSKRSQDWLEIYEAAIARAQG</sequence>
<dbReference type="InterPro" id="IPR001296">
    <property type="entry name" value="Glyco_trans_1"/>
</dbReference>
<accession>A0A9Q2NUJ7</accession>
<organism evidence="2 3">
    <name type="scientific">Pseudosulfitobacter pseudonitzschiae</name>
    <dbReference type="NCBI Taxonomy" id="1402135"/>
    <lineage>
        <taxon>Bacteria</taxon>
        <taxon>Pseudomonadati</taxon>
        <taxon>Pseudomonadota</taxon>
        <taxon>Alphaproteobacteria</taxon>
        <taxon>Rhodobacterales</taxon>
        <taxon>Roseobacteraceae</taxon>
        <taxon>Pseudosulfitobacter</taxon>
    </lineage>
</organism>
<dbReference type="CDD" id="cd03801">
    <property type="entry name" value="GT4_PimA-like"/>
    <property type="match status" value="1"/>
</dbReference>
<dbReference type="GO" id="GO:0016757">
    <property type="term" value="F:glycosyltransferase activity"/>
    <property type="evidence" value="ECO:0007669"/>
    <property type="project" value="InterPro"/>
</dbReference>
<name>A0A9Q2NUJ7_9RHOB</name>
<dbReference type="PANTHER" id="PTHR12526">
    <property type="entry name" value="GLYCOSYLTRANSFERASE"/>
    <property type="match status" value="1"/>
</dbReference>
<reference evidence="2" key="1">
    <citation type="submission" date="2021-01" db="EMBL/GenBank/DDBJ databases">
        <title>Diatom-associated Roseobacters Show Island Model of Population Structure.</title>
        <authorList>
            <person name="Qu L."/>
            <person name="Feng X."/>
            <person name="Chen Y."/>
            <person name="Li L."/>
            <person name="Wang X."/>
            <person name="Hu Z."/>
            <person name="Wang H."/>
            <person name="Luo H."/>
        </authorList>
    </citation>
    <scope>NUCLEOTIDE SEQUENCE</scope>
    <source>
        <strain evidence="2">SM26-45</strain>
    </source>
</reference>
<gene>
    <name evidence="2" type="ORF">JQX14_21920</name>
</gene>
<dbReference type="SUPFAM" id="SSF53756">
    <property type="entry name" value="UDP-Glycosyltransferase/glycogen phosphorylase"/>
    <property type="match status" value="1"/>
</dbReference>
<dbReference type="Gene3D" id="3.40.50.2000">
    <property type="entry name" value="Glycogen Phosphorylase B"/>
    <property type="match status" value="2"/>
</dbReference>
<dbReference type="Proteomes" id="UP000809337">
    <property type="component" value="Unassembled WGS sequence"/>
</dbReference>
<dbReference type="AlphaFoldDB" id="A0A9Q2NUJ7"/>
<evidence type="ECO:0000313" key="2">
    <source>
        <dbReference type="EMBL" id="MBM2357211.1"/>
    </source>
</evidence>
<dbReference type="RefSeq" id="WP_231035967.1">
    <property type="nucleotide sequence ID" value="NZ_JAJNGX010000031.1"/>
</dbReference>
<dbReference type="PANTHER" id="PTHR12526:SF630">
    <property type="entry name" value="GLYCOSYLTRANSFERASE"/>
    <property type="match status" value="1"/>
</dbReference>
<dbReference type="EMBL" id="JAFBWN010000030">
    <property type="protein sequence ID" value="MBM2357211.1"/>
    <property type="molecule type" value="Genomic_DNA"/>
</dbReference>
<dbReference type="Pfam" id="PF00534">
    <property type="entry name" value="Glycos_transf_1"/>
    <property type="match status" value="1"/>
</dbReference>
<feature type="domain" description="Glycosyl transferase family 1" evidence="1">
    <location>
        <begin position="256"/>
        <end position="374"/>
    </location>
</feature>
<proteinExistence type="predicted"/>
<evidence type="ECO:0000313" key="3">
    <source>
        <dbReference type="Proteomes" id="UP000809337"/>
    </source>
</evidence>
<comment type="caution">
    <text evidence="2">The sequence shown here is derived from an EMBL/GenBank/DDBJ whole genome shotgun (WGS) entry which is preliminary data.</text>
</comment>